<dbReference type="RefSeq" id="WP_116480351.1">
    <property type="nucleotide sequence ID" value="NZ_QEKV01000008.1"/>
</dbReference>
<proteinExistence type="predicted"/>
<keyword evidence="1" id="KW-0472">Membrane</keyword>
<sequence>MFSFIYKNTAMIDELIYILCGLVCIIVGVRGLKNKKAPLGTFVFWTLLGILFAGGKFLINSYEHGGAVIGALLMVLGALTLTKQVQIGEFENQKQEQREQYGKRVGNKIFIPALSIGVIAMIMAQFKSFKIVVDTAKDGAPVFFGFTSAQTLGFSSIIAIIIALIITKANYKETKEDTSKMLMQIGSSSLLPQLLGALGAVFASAGVGQVIGQGVSAIVPQEAKVLGVIAYCLGMVVFTMIMGNAFAAFTVITLGVGIPFVIANGGNPAVIGALGMTCGYCGTLMTPMAANFNIVPAAILETKSKYTIMKTQAPVALALVVVHVILMLAFGF</sequence>
<feature type="transmembrane region" description="Helical" evidence="1">
    <location>
        <begin position="146"/>
        <end position="169"/>
    </location>
</feature>
<feature type="transmembrane region" description="Helical" evidence="1">
    <location>
        <begin position="313"/>
        <end position="331"/>
    </location>
</feature>
<evidence type="ECO:0000313" key="3">
    <source>
        <dbReference type="Proteomes" id="UP000245793"/>
    </source>
</evidence>
<feature type="transmembrane region" description="Helical" evidence="1">
    <location>
        <begin position="105"/>
        <end position="126"/>
    </location>
</feature>
<feature type="transmembrane region" description="Helical" evidence="1">
    <location>
        <begin position="65"/>
        <end position="85"/>
    </location>
</feature>
<feature type="transmembrane region" description="Helical" evidence="1">
    <location>
        <begin position="269"/>
        <end position="292"/>
    </location>
</feature>
<keyword evidence="1" id="KW-1133">Transmembrane helix</keyword>
<feature type="transmembrane region" description="Helical" evidence="1">
    <location>
        <begin position="246"/>
        <end position="263"/>
    </location>
</feature>
<reference evidence="2 3" key="1">
    <citation type="submission" date="2018-04" db="EMBL/GenBank/DDBJ databases">
        <title>Genomic Encyclopedia of Type Strains, Phase IV (KMG-IV): sequencing the most valuable type-strain genomes for metagenomic binning, comparative biology and taxonomic classification.</title>
        <authorList>
            <person name="Goeker M."/>
        </authorList>
    </citation>
    <scope>NUCLEOTIDE SEQUENCE [LARGE SCALE GENOMIC DNA]</scope>
    <source>
        <strain evidence="2 3">DSM 20705</strain>
    </source>
</reference>
<keyword evidence="3" id="KW-1185">Reference proteome</keyword>
<comment type="caution">
    <text evidence="2">The sequence shown here is derived from an EMBL/GenBank/DDBJ whole genome shotgun (WGS) entry which is preliminary data.</text>
</comment>
<keyword evidence="1" id="KW-0812">Transmembrane</keyword>
<evidence type="ECO:0000313" key="2">
    <source>
        <dbReference type="EMBL" id="PVY93868.1"/>
    </source>
</evidence>
<organism evidence="2 3">
    <name type="scientific">Ezakiella coagulans</name>
    <dbReference type="NCBI Taxonomy" id="46507"/>
    <lineage>
        <taxon>Bacteria</taxon>
        <taxon>Bacillati</taxon>
        <taxon>Bacillota</taxon>
        <taxon>Tissierellia</taxon>
        <taxon>Ezakiella</taxon>
    </lineage>
</organism>
<dbReference type="Proteomes" id="UP000245793">
    <property type="component" value="Unassembled WGS sequence"/>
</dbReference>
<feature type="transmembrane region" description="Helical" evidence="1">
    <location>
        <begin position="15"/>
        <end position="32"/>
    </location>
</feature>
<dbReference type="AlphaFoldDB" id="A0A2U1E1S3"/>
<evidence type="ECO:0000256" key="1">
    <source>
        <dbReference type="SAM" id="Phobius"/>
    </source>
</evidence>
<dbReference type="Pfam" id="PF06166">
    <property type="entry name" value="DUF979"/>
    <property type="match status" value="1"/>
</dbReference>
<protein>
    <submittedName>
        <fullName evidence="2">Putative membrane protein</fullName>
    </submittedName>
</protein>
<dbReference type="InterPro" id="IPR009323">
    <property type="entry name" value="DUF979"/>
</dbReference>
<feature type="transmembrane region" description="Helical" evidence="1">
    <location>
        <begin position="190"/>
        <end position="211"/>
    </location>
</feature>
<dbReference type="EMBL" id="QEKV01000008">
    <property type="protein sequence ID" value="PVY93868.1"/>
    <property type="molecule type" value="Genomic_DNA"/>
</dbReference>
<gene>
    <name evidence="2" type="ORF">C7381_1082</name>
</gene>
<name>A0A2U1E1S3_9FIRM</name>
<feature type="transmembrane region" description="Helical" evidence="1">
    <location>
        <begin position="39"/>
        <end position="59"/>
    </location>
</feature>
<accession>A0A2U1E1S3</accession>
<feature type="transmembrane region" description="Helical" evidence="1">
    <location>
        <begin position="223"/>
        <end position="241"/>
    </location>
</feature>